<reference evidence="3" key="1">
    <citation type="submission" date="2024-07" db="EMBL/GenBank/DDBJ databases">
        <title>Halotolerant mesophilic bacterium Ornithinibacillus sp. 4-3, sp. nov., isolated from soil.</title>
        <authorList>
            <person name="Sidarenka A.V."/>
            <person name="Guliayeva D.E."/>
            <person name="Leanovich S.I."/>
            <person name="Hileuskaya K.S."/>
            <person name="Akhremchuk A.E."/>
            <person name="Sikolenko M.A."/>
            <person name="Valentovich L.N."/>
        </authorList>
    </citation>
    <scope>NUCLEOTIDE SEQUENCE</scope>
    <source>
        <strain evidence="3">4-3</strain>
    </source>
</reference>
<dbReference type="Gene3D" id="3.40.30.10">
    <property type="entry name" value="Glutaredoxin"/>
    <property type="match status" value="1"/>
</dbReference>
<feature type="domain" description="Thioredoxin" evidence="2">
    <location>
        <begin position="56"/>
        <end position="193"/>
    </location>
</feature>
<accession>A0AB39HSR7</accession>
<dbReference type="EMBL" id="CP162599">
    <property type="protein sequence ID" value="XDK33600.1"/>
    <property type="molecule type" value="Genomic_DNA"/>
</dbReference>
<gene>
    <name evidence="3" type="ORF">AB4Y30_04380</name>
</gene>
<dbReference type="PROSITE" id="PS51352">
    <property type="entry name" value="THIOREDOXIN_2"/>
    <property type="match status" value="1"/>
</dbReference>
<dbReference type="Pfam" id="PF00578">
    <property type="entry name" value="AhpC-TSA"/>
    <property type="match status" value="1"/>
</dbReference>
<dbReference type="PANTHER" id="PTHR42852">
    <property type="entry name" value="THIOL:DISULFIDE INTERCHANGE PROTEIN DSBE"/>
    <property type="match status" value="1"/>
</dbReference>
<evidence type="ECO:0000259" key="2">
    <source>
        <dbReference type="PROSITE" id="PS51352"/>
    </source>
</evidence>
<protein>
    <submittedName>
        <fullName evidence="3">Peroxiredoxin family protein</fullName>
        <ecNumber evidence="3">1.11.1.24</ecNumber>
    </submittedName>
</protein>
<dbReference type="CDD" id="cd02966">
    <property type="entry name" value="TlpA_like_family"/>
    <property type="match status" value="1"/>
</dbReference>
<sequence>MKKGIPILIILGMLGWAIFEFVGSKQDEVNEESTLSDNRITAIPTDDAEESDETGLERGQFAPDFEVMTLEGEQRKLSDYRGKRVMLNFWATWCPPCRAEMPDMQKLHENEEITVLALNMTATEQNEEVVADFVEEYGLTFPILMDEESDVMNAYRIQAYPTSYMIDSNGRIQFIALGAMNYDQMLQHFNRME</sequence>
<dbReference type="InterPro" id="IPR036249">
    <property type="entry name" value="Thioredoxin-like_sf"/>
</dbReference>
<keyword evidence="3" id="KW-0560">Oxidoreductase</keyword>
<dbReference type="RefSeq" id="WP_368654278.1">
    <property type="nucleotide sequence ID" value="NZ_CP162599.1"/>
</dbReference>
<keyword evidence="1" id="KW-1015">Disulfide bond</keyword>
<dbReference type="AlphaFoldDB" id="A0AB39HSR7"/>
<dbReference type="InterPro" id="IPR000866">
    <property type="entry name" value="AhpC/TSA"/>
</dbReference>
<evidence type="ECO:0000313" key="3">
    <source>
        <dbReference type="EMBL" id="XDK33600.1"/>
    </source>
</evidence>
<organism evidence="3">
    <name type="scientific">Ornithinibacillus sp. 4-3</name>
    <dbReference type="NCBI Taxonomy" id="3231488"/>
    <lineage>
        <taxon>Bacteria</taxon>
        <taxon>Bacillati</taxon>
        <taxon>Bacillota</taxon>
        <taxon>Bacilli</taxon>
        <taxon>Bacillales</taxon>
        <taxon>Bacillaceae</taxon>
        <taxon>Ornithinibacillus</taxon>
    </lineage>
</organism>
<dbReference type="GO" id="GO:0140824">
    <property type="term" value="F:thioredoxin-dependent peroxiredoxin activity"/>
    <property type="evidence" value="ECO:0007669"/>
    <property type="project" value="UniProtKB-EC"/>
</dbReference>
<dbReference type="SUPFAM" id="SSF52833">
    <property type="entry name" value="Thioredoxin-like"/>
    <property type="match status" value="1"/>
</dbReference>
<dbReference type="EC" id="1.11.1.24" evidence="3"/>
<evidence type="ECO:0000256" key="1">
    <source>
        <dbReference type="ARBA" id="ARBA00023157"/>
    </source>
</evidence>
<dbReference type="InterPro" id="IPR050553">
    <property type="entry name" value="Thioredoxin_ResA/DsbE_sf"/>
</dbReference>
<dbReference type="InterPro" id="IPR013766">
    <property type="entry name" value="Thioredoxin_domain"/>
</dbReference>
<dbReference type="PANTHER" id="PTHR42852:SF1">
    <property type="entry name" value="THIOREDOXIN-LIKE PROTEIN YNEN"/>
    <property type="match status" value="1"/>
</dbReference>
<proteinExistence type="predicted"/>
<keyword evidence="3" id="KW-0575">Peroxidase</keyword>
<dbReference type="PROSITE" id="PS00194">
    <property type="entry name" value="THIOREDOXIN_1"/>
    <property type="match status" value="1"/>
</dbReference>
<name>A0AB39HSR7_9BACI</name>
<dbReference type="InterPro" id="IPR017937">
    <property type="entry name" value="Thioredoxin_CS"/>
</dbReference>